<protein>
    <recommendedName>
        <fullName evidence="3">RiboL-PSP-HEPN domain-containing protein</fullName>
    </recommendedName>
</protein>
<dbReference type="EMBL" id="FSRQ01000004">
    <property type="protein sequence ID" value="SIO32264.1"/>
    <property type="molecule type" value="Genomic_DNA"/>
</dbReference>
<dbReference type="OrthoDB" id="7061864at2"/>
<proteinExistence type="predicted"/>
<keyword evidence="2" id="KW-1185">Reference proteome</keyword>
<reference evidence="2" key="1">
    <citation type="submission" date="2016-12" db="EMBL/GenBank/DDBJ databases">
        <authorList>
            <person name="Varghese N."/>
            <person name="Submissions S."/>
        </authorList>
    </citation>
    <scope>NUCLEOTIDE SEQUENCE [LARGE SCALE GENOMIC DNA]</scope>
    <source>
        <strain evidence="2">DSM 16779</strain>
    </source>
</reference>
<dbReference type="RefSeq" id="WP_074231757.1">
    <property type="nucleotide sequence ID" value="NZ_FSRQ01000004.1"/>
</dbReference>
<evidence type="ECO:0000313" key="2">
    <source>
        <dbReference type="Proteomes" id="UP000184782"/>
    </source>
</evidence>
<sequence>MNEQEVLNYSDEEVIKRIIKLTEGLANFWKSSHGWAPIKASDLMSKSRLDWQASLARTLNLFRCDKAQEEDGALILAWATLGSLVEGTLKLFLSVWYNDYEHTTTKTSLKGFEDTKGDLIEPDILMLEKLRLFFDKEIYPADIQKIWDEEGRLNIIEWIQKIQYKRNAIHAYKHRDIGSFKEFFNELRNYLIFMRRLTDTFPYPDDMMYKPTEI</sequence>
<name>A0A1N6IJQ6_9FLAO</name>
<organism evidence="1 2">
    <name type="scientific">Chryseobacterium scophthalmum</name>
    <dbReference type="NCBI Taxonomy" id="59733"/>
    <lineage>
        <taxon>Bacteria</taxon>
        <taxon>Pseudomonadati</taxon>
        <taxon>Bacteroidota</taxon>
        <taxon>Flavobacteriia</taxon>
        <taxon>Flavobacteriales</taxon>
        <taxon>Weeksellaceae</taxon>
        <taxon>Chryseobacterium group</taxon>
        <taxon>Chryseobacterium</taxon>
    </lineage>
</organism>
<dbReference type="AlphaFoldDB" id="A0A1N6IJQ6"/>
<dbReference type="Proteomes" id="UP000184782">
    <property type="component" value="Unassembled WGS sequence"/>
</dbReference>
<accession>A0A1N6IJQ6</accession>
<evidence type="ECO:0008006" key="3">
    <source>
        <dbReference type="Google" id="ProtNLM"/>
    </source>
</evidence>
<gene>
    <name evidence="1" type="ORF">SAMN05421769_3466</name>
</gene>
<evidence type="ECO:0000313" key="1">
    <source>
        <dbReference type="EMBL" id="SIO32264.1"/>
    </source>
</evidence>